<dbReference type="NCBIfam" id="TIGR01764">
    <property type="entry name" value="excise"/>
    <property type="match status" value="1"/>
</dbReference>
<dbReference type="Pfam" id="PF12728">
    <property type="entry name" value="HTH_17"/>
    <property type="match status" value="1"/>
</dbReference>
<dbReference type="EMBL" id="FYEZ01000001">
    <property type="protein sequence ID" value="SNC62423.1"/>
    <property type="molecule type" value="Genomic_DNA"/>
</dbReference>
<dbReference type="AlphaFoldDB" id="A0A212T8N7"/>
<dbReference type="Proteomes" id="UP000198122">
    <property type="component" value="Unassembled WGS sequence"/>
</dbReference>
<dbReference type="InterPro" id="IPR041657">
    <property type="entry name" value="HTH_17"/>
</dbReference>
<accession>A0A212T8N7</accession>
<proteinExistence type="predicted"/>
<evidence type="ECO:0000313" key="3">
    <source>
        <dbReference type="Proteomes" id="UP000198122"/>
    </source>
</evidence>
<protein>
    <submittedName>
        <fullName evidence="2">DNA binding domain-containing protein, excisionase family</fullName>
    </submittedName>
</protein>
<reference evidence="2 3" key="1">
    <citation type="submission" date="2017-06" db="EMBL/GenBank/DDBJ databases">
        <authorList>
            <person name="Kim H.J."/>
            <person name="Triplett B.A."/>
        </authorList>
    </citation>
    <scope>NUCLEOTIDE SEQUENCE [LARGE SCALE GENOMIC DNA]</scope>
    <source>
        <strain evidence="2 3">DSM 22179</strain>
    </source>
</reference>
<evidence type="ECO:0000313" key="2">
    <source>
        <dbReference type="EMBL" id="SNC62423.1"/>
    </source>
</evidence>
<keyword evidence="3" id="KW-1185">Reference proteome</keyword>
<feature type="domain" description="Helix-turn-helix" evidence="1">
    <location>
        <begin position="29"/>
        <end position="57"/>
    </location>
</feature>
<gene>
    <name evidence="2" type="ORF">SAMN05445756_0692</name>
</gene>
<dbReference type="OrthoDB" id="4807798at2"/>
<dbReference type="GO" id="GO:0003677">
    <property type="term" value="F:DNA binding"/>
    <property type="evidence" value="ECO:0007669"/>
    <property type="project" value="InterPro"/>
</dbReference>
<dbReference type="InterPro" id="IPR010093">
    <property type="entry name" value="SinI_DNA-bd"/>
</dbReference>
<name>A0A212T8N7_9MICO</name>
<sequence length="66" mass="7159">MGYSPPPSSDLTHYITLQEVVSLGYGAYQTLREWIADGRLPAVKIGSRIKVLRTDLDGTAEGVTGH</sequence>
<organism evidence="2 3">
    <name type="scientific">Kytococcus aerolatus</name>
    <dbReference type="NCBI Taxonomy" id="592308"/>
    <lineage>
        <taxon>Bacteria</taxon>
        <taxon>Bacillati</taxon>
        <taxon>Actinomycetota</taxon>
        <taxon>Actinomycetes</taxon>
        <taxon>Micrococcales</taxon>
        <taxon>Kytococcaceae</taxon>
        <taxon>Kytococcus</taxon>
    </lineage>
</organism>
<dbReference type="RefSeq" id="WP_143469471.1">
    <property type="nucleotide sequence ID" value="NZ_FYEZ01000001.1"/>
</dbReference>
<evidence type="ECO:0000259" key="1">
    <source>
        <dbReference type="Pfam" id="PF12728"/>
    </source>
</evidence>